<evidence type="ECO:0000313" key="4">
    <source>
        <dbReference type="EMBL" id="EEP60262.1"/>
    </source>
</evidence>
<evidence type="ECO:0000256" key="1">
    <source>
        <dbReference type="ARBA" id="ARBA00033738"/>
    </source>
</evidence>
<dbReference type="AlphaFoldDB" id="C4FKY7"/>
<dbReference type="InterPro" id="IPR007544">
    <property type="entry name" value="ENCAP"/>
</dbReference>
<comment type="subcellular location">
    <subcellularLocation>
        <location evidence="1">Encapsulin nanocompartment</location>
    </subcellularLocation>
</comment>
<dbReference type="EMBL" id="ABZS01000124">
    <property type="protein sequence ID" value="EEP60262.1"/>
    <property type="molecule type" value="Genomic_DNA"/>
</dbReference>
<dbReference type="Gene3D" id="3.30.2320.10">
    <property type="entry name" value="hypothetical protein PF0899 domain"/>
    <property type="match status" value="1"/>
</dbReference>
<comment type="caution">
    <text evidence="4">The sequence shown here is derived from an EMBL/GenBank/DDBJ whole genome shotgun (WGS) entry which is preliminary data.</text>
</comment>
<dbReference type="PANTHER" id="PTHR37165">
    <property type="entry name" value="PEPTIDASE U56 FAMILY"/>
    <property type="match status" value="1"/>
</dbReference>
<evidence type="ECO:0000256" key="2">
    <source>
        <dbReference type="ARBA" id="ARBA00033743"/>
    </source>
</evidence>
<keyword evidence="3" id="KW-1284">Encapsulin nanocompartment</keyword>
<reference evidence="4 5" key="1">
    <citation type="submission" date="2009-04" db="EMBL/GenBank/DDBJ databases">
        <authorList>
            <person name="Reysenbach A.-L."/>
            <person name="Heidelberg J.F."/>
            <person name="Nelson W.C."/>
        </authorList>
    </citation>
    <scope>NUCLEOTIDE SEQUENCE [LARGE SCALE GENOMIC DNA]</scope>
    <source>
        <strain evidence="4 5">SS-5</strain>
    </source>
</reference>
<dbReference type="Pfam" id="PF04454">
    <property type="entry name" value="Linocin_M18"/>
    <property type="match status" value="1"/>
</dbReference>
<organism evidence="4 5">
    <name type="scientific">Sulfurihydrogenibium yellowstonense SS-5</name>
    <dbReference type="NCBI Taxonomy" id="432331"/>
    <lineage>
        <taxon>Bacteria</taxon>
        <taxon>Pseudomonadati</taxon>
        <taxon>Aquificota</taxon>
        <taxon>Aquificia</taxon>
        <taxon>Aquificales</taxon>
        <taxon>Hydrogenothermaceae</taxon>
        <taxon>Sulfurihydrogenibium</taxon>
    </lineage>
</organism>
<comment type="similarity">
    <text evidence="2">Belongs to the encapsulin family. Family 1 subfamily.</text>
</comment>
<proteinExistence type="inferred from homology"/>
<evidence type="ECO:0000256" key="3">
    <source>
        <dbReference type="ARBA" id="ARBA00033787"/>
    </source>
</evidence>
<dbReference type="RefSeq" id="WP_007547436.1">
    <property type="nucleotide sequence ID" value="NZ_ABZS01000124.1"/>
</dbReference>
<dbReference type="SUPFAM" id="SSF56563">
    <property type="entry name" value="Major capsid protein gp5"/>
    <property type="match status" value="1"/>
</dbReference>
<dbReference type="Gene3D" id="3.30.2400.30">
    <property type="match status" value="1"/>
</dbReference>
<dbReference type="Proteomes" id="UP000005540">
    <property type="component" value="Unassembled WGS sequence"/>
</dbReference>
<dbReference type="OrthoDB" id="2922at2"/>
<gene>
    <name evidence="4" type="ORF">SULYE_1241</name>
</gene>
<evidence type="ECO:0000313" key="5">
    <source>
        <dbReference type="Proteomes" id="UP000005540"/>
    </source>
</evidence>
<dbReference type="InterPro" id="IPR051429">
    <property type="entry name" value="Encapsulin_nc"/>
</dbReference>
<keyword evidence="5" id="KW-1185">Reference proteome</keyword>
<sequence length="278" mass="31487">MEFLKRNEAPLSESDWERIDKVAVETAKRVLVGRRFIEISGPYDPSVQFVPYDYIEDGNSGACGLFGEVDCGVVKVKERKILPLPIIYKDFKIHWRDIESSKKFNIPIDFSVAAAAASQVAIAEDRLIFHGDIETGFPGLLNVEGKNSISISEWNQTGEAFKDILNAIVKLNENGFYNNFALVLNPQDYAMLHRLYGNSGILEIDQIKKLFDVGVFTTPVIPQFTAVVVSTGIENLDLFISQDMITSYLNYDNMDHYFRVFEILALRIKRPQCICTIE</sequence>
<dbReference type="NCBIfam" id="NF041155">
    <property type="entry name" value="encap_f1"/>
    <property type="match status" value="1"/>
</dbReference>
<dbReference type="GO" id="GO:0140737">
    <property type="term" value="C:encapsulin nanocompartment"/>
    <property type="evidence" value="ECO:0007669"/>
    <property type="project" value="UniProtKB-SubCell"/>
</dbReference>
<accession>C4FKY7</accession>
<protein>
    <submittedName>
        <fullName evidence="4">Linocin_M18 bacteriocin protein</fullName>
    </submittedName>
</protein>
<dbReference type="PANTHER" id="PTHR37165:SF1">
    <property type="entry name" value="TYPE 1 ENCAPSULIN SHELL PROTEIN"/>
    <property type="match status" value="1"/>
</dbReference>
<dbReference type="PIRSF" id="PIRSF019254">
    <property type="entry name" value="CFP29"/>
    <property type="match status" value="1"/>
</dbReference>
<name>C4FKY7_9AQUI</name>